<sequence>MNETPTSRYERGIARLTEVVGSAGLQVIDALQQIASDMARYTIEFSYGDLYGRRALDDCSRQIAAVAALAALGHCRPQLKVHINGALNVGCTPVEIVEVILQMVLYAGFPVATNAMLAAHEVFEERGCLAALQTAGGGEAQTLAPA</sequence>
<accession>A0A370NAW9</accession>
<dbReference type="Gene3D" id="1.20.1290.10">
    <property type="entry name" value="AhpD-like"/>
    <property type="match status" value="1"/>
</dbReference>
<dbReference type="Proteomes" id="UP000254875">
    <property type="component" value="Unassembled WGS sequence"/>
</dbReference>
<dbReference type="PANTHER" id="PTHR33570:SF10">
    <property type="entry name" value="GAMMA-CARBOXYMUCONOLACTONE DECARBOXYLASE"/>
    <property type="match status" value="1"/>
</dbReference>
<dbReference type="GO" id="GO:0051920">
    <property type="term" value="F:peroxiredoxin activity"/>
    <property type="evidence" value="ECO:0007669"/>
    <property type="project" value="InterPro"/>
</dbReference>
<gene>
    <name evidence="2" type="ORF">DLM46_10835</name>
</gene>
<organism evidence="2 3">
    <name type="scientific">Paraburkholderia lacunae</name>
    <dbReference type="NCBI Taxonomy" id="2211104"/>
    <lineage>
        <taxon>Bacteria</taxon>
        <taxon>Pseudomonadati</taxon>
        <taxon>Pseudomonadota</taxon>
        <taxon>Betaproteobacteria</taxon>
        <taxon>Burkholderiales</taxon>
        <taxon>Burkholderiaceae</taxon>
        <taxon>Paraburkholderia</taxon>
    </lineage>
</organism>
<proteinExistence type="predicted"/>
<dbReference type="EMBL" id="QHKS01000006">
    <property type="protein sequence ID" value="RDK02739.1"/>
    <property type="molecule type" value="Genomic_DNA"/>
</dbReference>
<dbReference type="AlphaFoldDB" id="A0A370NAW9"/>
<dbReference type="Pfam" id="PF02627">
    <property type="entry name" value="CMD"/>
    <property type="match status" value="1"/>
</dbReference>
<reference evidence="3" key="1">
    <citation type="submission" date="2018-05" db="EMBL/GenBank/DDBJ databases">
        <authorList>
            <person name="Feng T."/>
        </authorList>
    </citation>
    <scope>NUCLEOTIDE SEQUENCE [LARGE SCALE GENOMIC DNA]</scope>
    <source>
        <strain evidence="3">S27</strain>
    </source>
</reference>
<dbReference type="OrthoDB" id="9801400at2"/>
<dbReference type="InterPro" id="IPR052512">
    <property type="entry name" value="4CMD/NDH-1_regulator"/>
</dbReference>
<dbReference type="SUPFAM" id="SSF69118">
    <property type="entry name" value="AhpD-like"/>
    <property type="match status" value="1"/>
</dbReference>
<dbReference type="PANTHER" id="PTHR33570">
    <property type="entry name" value="4-CARBOXYMUCONOLACTONE DECARBOXYLASE FAMILY PROTEIN"/>
    <property type="match status" value="1"/>
</dbReference>
<comment type="caution">
    <text evidence="2">The sequence shown here is derived from an EMBL/GenBank/DDBJ whole genome shotgun (WGS) entry which is preliminary data.</text>
</comment>
<feature type="domain" description="Carboxymuconolactone decarboxylase-like" evidence="1">
    <location>
        <begin position="37"/>
        <end position="121"/>
    </location>
</feature>
<name>A0A370NAW9_9BURK</name>
<evidence type="ECO:0000259" key="1">
    <source>
        <dbReference type="Pfam" id="PF02627"/>
    </source>
</evidence>
<keyword evidence="3" id="KW-1185">Reference proteome</keyword>
<evidence type="ECO:0000313" key="2">
    <source>
        <dbReference type="EMBL" id="RDK02739.1"/>
    </source>
</evidence>
<dbReference type="InterPro" id="IPR003779">
    <property type="entry name" value="CMD-like"/>
</dbReference>
<evidence type="ECO:0000313" key="3">
    <source>
        <dbReference type="Proteomes" id="UP000254875"/>
    </source>
</evidence>
<dbReference type="RefSeq" id="WP_115100768.1">
    <property type="nucleotide sequence ID" value="NZ_QHKS01000006.1"/>
</dbReference>
<protein>
    <submittedName>
        <fullName evidence="2">4-carboxymuconolactone decarboxylase</fullName>
    </submittedName>
</protein>
<dbReference type="InterPro" id="IPR029032">
    <property type="entry name" value="AhpD-like"/>
</dbReference>